<dbReference type="Pfam" id="PF06985">
    <property type="entry name" value="HET"/>
    <property type="match status" value="1"/>
</dbReference>
<comment type="caution">
    <text evidence="2">The sequence shown here is derived from an EMBL/GenBank/DDBJ whole genome shotgun (WGS) entry which is preliminary data.</text>
</comment>
<keyword evidence="3" id="KW-1185">Reference proteome</keyword>
<sequence length="435" mass="49899">MVSPPQPITKSEIVLLDTESDFSDIKCISVPFDENVPQYYAISYRWGVHSLWEAQTPNYMASITSISQGNLIKLCKLWRSHIRYIWIDVVCINQADKEHRKMAIKNMDKIYEKAEKIIAVPDLCYCTEYPMMEEVEEDHIKSVVNALSPKESAQNPQGNRQADRKDVHFIRSSKGALFIREVIKEWACRCWVVSERTIGVEYNKMDIIVLRANSEIAYRRWEYELGIHWDISFSESVLIETILNCKSTKCIDRLFAILPHSKYRDSVDRLLNQDLTIDNIMDLKMVLFNILDIDGQVMLLQDHILHQDHLVNSHLVPHGLPSYTSGEQFRRLSLISPESEYSCVIQTAIHDGKSALEISGFYVEPVDRGLRRKCQEMLGTDIESVVDIQLAVEKDSNIHRLLRCAGADGVWVADSIISAAAIPMEDYETGTFIII</sequence>
<feature type="domain" description="Heterokaryon incompatibility" evidence="1">
    <location>
        <begin position="39"/>
        <end position="195"/>
    </location>
</feature>
<evidence type="ECO:0000259" key="1">
    <source>
        <dbReference type="Pfam" id="PF06985"/>
    </source>
</evidence>
<evidence type="ECO:0000313" key="3">
    <source>
        <dbReference type="Proteomes" id="UP000605846"/>
    </source>
</evidence>
<dbReference type="PANTHER" id="PTHR24148">
    <property type="entry name" value="ANKYRIN REPEAT DOMAIN-CONTAINING PROTEIN 39 HOMOLOG-RELATED"/>
    <property type="match status" value="1"/>
</dbReference>
<accession>A0A8H7BGW0</accession>
<name>A0A8H7BGW0_9FUNG</name>
<protein>
    <recommendedName>
        <fullName evidence="1">Heterokaryon incompatibility domain-containing protein</fullName>
    </recommendedName>
</protein>
<dbReference type="InterPro" id="IPR052895">
    <property type="entry name" value="HetReg/Transcr_Mod"/>
</dbReference>
<organism evidence="2 3">
    <name type="scientific">Apophysomyces ossiformis</name>
    <dbReference type="NCBI Taxonomy" id="679940"/>
    <lineage>
        <taxon>Eukaryota</taxon>
        <taxon>Fungi</taxon>
        <taxon>Fungi incertae sedis</taxon>
        <taxon>Mucoromycota</taxon>
        <taxon>Mucoromycotina</taxon>
        <taxon>Mucoromycetes</taxon>
        <taxon>Mucorales</taxon>
        <taxon>Mucorineae</taxon>
        <taxon>Mucoraceae</taxon>
        <taxon>Apophysomyces</taxon>
    </lineage>
</organism>
<dbReference type="OrthoDB" id="2290129at2759"/>
<dbReference type="AlphaFoldDB" id="A0A8H7BGW0"/>
<evidence type="ECO:0000313" key="2">
    <source>
        <dbReference type="EMBL" id="KAF7722090.1"/>
    </source>
</evidence>
<dbReference type="EMBL" id="JABAYA010000214">
    <property type="protein sequence ID" value="KAF7722090.1"/>
    <property type="molecule type" value="Genomic_DNA"/>
</dbReference>
<dbReference type="PANTHER" id="PTHR24148:SF64">
    <property type="entry name" value="HETEROKARYON INCOMPATIBILITY DOMAIN-CONTAINING PROTEIN"/>
    <property type="match status" value="1"/>
</dbReference>
<reference evidence="2" key="1">
    <citation type="submission" date="2020-01" db="EMBL/GenBank/DDBJ databases">
        <title>Genome Sequencing of Three Apophysomyces-Like Fungal Strains Confirms a Novel Fungal Genus in the Mucoromycota with divergent Burkholderia-like Endosymbiotic Bacteria.</title>
        <authorList>
            <person name="Stajich J.E."/>
            <person name="Macias A.M."/>
            <person name="Carter-House D."/>
            <person name="Lovett B."/>
            <person name="Kasson L.R."/>
            <person name="Berry K."/>
            <person name="Grigoriev I."/>
            <person name="Chang Y."/>
            <person name="Spatafora J."/>
            <person name="Kasson M.T."/>
        </authorList>
    </citation>
    <scope>NUCLEOTIDE SEQUENCE</scope>
    <source>
        <strain evidence="2">NRRL A-21654</strain>
    </source>
</reference>
<gene>
    <name evidence="2" type="ORF">EC973_003705</name>
</gene>
<dbReference type="Proteomes" id="UP000605846">
    <property type="component" value="Unassembled WGS sequence"/>
</dbReference>
<proteinExistence type="predicted"/>
<dbReference type="InterPro" id="IPR010730">
    <property type="entry name" value="HET"/>
</dbReference>